<dbReference type="AlphaFoldDB" id="A0ABC8SJF4"/>
<dbReference type="Proteomes" id="UP001642360">
    <property type="component" value="Unassembled WGS sequence"/>
</dbReference>
<organism evidence="3 4">
    <name type="scientific">Ilex paraguariensis</name>
    <name type="common">yerba mate</name>
    <dbReference type="NCBI Taxonomy" id="185542"/>
    <lineage>
        <taxon>Eukaryota</taxon>
        <taxon>Viridiplantae</taxon>
        <taxon>Streptophyta</taxon>
        <taxon>Embryophyta</taxon>
        <taxon>Tracheophyta</taxon>
        <taxon>Spermatophyta</taxon>
        <taxon>Magnoliopsida</taxon>
        <taxon>eudicotyledons</taxon>
        <taxon>Gunneridae</taxon>
        <taxon>Pentapetalae</taxon>
        <taxon>asterids</taxon>
        <taxon>campanulids</taxon>
        <taxon>Aquifoliales</taxon>
        <taxon>Aquifoliaceae</taxon>
        <taxon>Ilex</taxon>
    </lineage>
</organism>
<comment type="caution">
    <text evidence="3">The sequence shown here is derived from an EMBL/GenBank/DDBJ whole genome shotgun (WGS) entry which is preliminary data.</text>
</comment>
<dbReference type="PANTHER" id="PTHR48081">
    <property type="entry name" value="AB HYDROLASE SUPERFAMILY PROTEIN C4A8.06C"/>
    <property type="match status" value="1"/>
</dbReference>
<dbReference type="Gene3D" id="3.40.50.1820">
    <property type="entry name" value="alpha/beta hydrolase"/>
    <property type="match status" value="1"/>
</dbReference>
<feature type="compositionally biased region" description="Low complexity" evidence="2">
    <location>
        <begin position="70"/>
        <end position="79"/>
    </location>
</feature>
<protein>
    <submittedName>
        <fullName evidence="3">Uncharacterized protein</fullName>
    </submittedName>
</protein>
<name>A0ABC8SJF4_9AQUA</name>
<keyword evidence="1" id="KW-0378">Hydrolase</keyword>
<feature type="region of interest" description="Disordered" evidence="2">
    <location>
        <begin position="66"/>
        <end position="88"/>
    </location>
</feature>
<evidence type="ECO:0000313" key="4">
    <source>
        <dbReference type="Proteomes" id="UP001642360"/>
    </source>
</evidence>
<reference evidence="3 4" key="1">
    <citation type="submission" date="2024-02" db="EMBL/GenBank/DDBJ databases">
        <authorList>
            <person name="Vignale AGUSTIN F."/>
            <person name="Sosa J E."/>
            <person name="Modenutti C."/>
        </authorList>
    </citation>
    <scope>NUCLEOTIDE SEQUENCE [LARGE SCALE GENOMIC DNA]</scope>
</reference>
<accession>A0ABC8SJF4</accession>
<dbReference type="SUPFAM" id="SSF53474">
    <property type="entry name" value="alpha/beta-Hydrolases"/>
    <property type="match status" value="1"/>
</dbReference>
<dbReference type="InterPro" id="IPR029058">
    <property type="entry name" value="AB_hydrolase_fold"/>
</dbReference>
<dbReference type="GO" id="GO:0016787">
    <property type="term" value="F:hydrolase activity"/>
    <property type="evidence" value="ECO:0007669"/>
    <property type="project" value="UniProtKB-KW"/>
</dbReference>
<dbReference type="InterPro" id="IPR050300">
    <property type="entry name" value="GDXG_lipolytic_enzyme"/>
</dbReference>
<sequence>MIPTASATATTMLLRSEDGMPSNTLFMPSSYEDDKKLETTHFLSTASSNTSTTTTANTNLYQQRRRRIASDSSLSSQSDSGRRRSFRQDMGQAASNTYLITRLTFKMLLYLGVGYRSIIRFLALGCYAFLVIPGCFQGLQHSDLLTNVQFLQHNKVCLSIAVGYYYFSSSQVRRGVVYGDQPRNRLDLYLPKNTDGPKPVVAFVTGGAWIVG</sequence>
<proteinExistence type="predicted"/>
<dbReference type="EMBL" id="CAUOFW020002981">
    <property type="protein sequence ID" value="CAK9157321.1"/>
    <property type="molecule type" value="Genomic_DNA"/>
</dbReference>
<evidence type="ECO:0000256" key="1">
    <source>
        <dbReference type="ARBA" id="ARBA00022801"/>
    </source>
</evidence>
<evidence type="ECO:0000256" key="2">
    <source>
        <dbReference type="SAM" id="MobiDB-lite"/>
    </source>
</evidence>
<dbReference type="PANTHER" id="PTHR48081:SF33">
    <property type="entry name" value="KYNURENINE FORMAMIDASE"/>
    <property type="match status" value="1"/>
</dbReference>
<gene>
    <name evidence="3" type="ORF">ILEXP_LOCUS25874</name>
</gene>
<keyword evidence="4" id="KW-1185">Reference proteome</keyword>
<evidence type="ECO:0000313" key="3">
    <source>
        <dbReference type="EMBL" id="CAK9157321.1"/>
    </source>
</evidence>